<evidence type="ECO:0000313" key="2">
    <source>
        <dbReference type="EMBL" id="KAL3507406.1"/>
    </source>
</evidence>
<dbReference type="PANTHER" id="PTHR31589">
    <property type="entry name" value="PROTEIN, PUTATIVE (DUF239)-RELATED-RELATED"/>
    <property type="match status" value="1"/>
</dbReference>
<dbReference type="PANTHER" id="PTHR31589:SF220">
    <property type="entry name" value="NEPROSIN DOMAIN-CONTAINING PROTEIN"/>
    <property type="match status" value="1"/>
</dbReference>
<dbReference type="Pfam" id="PF03080">
    <property type="entry name" value="Neprosin"/>
    <property type="match status" value="1"/>
</dbReference>
<feature type="domain" description="Neprosin PEP catalytic" evidence="1">
    <location>
        <begin position="1"/>
        <end position="244"/>
    </location>
</feature>
<dbReference type="Pfam" id="PF14365">
    <property type="entry name" value="Neprosin_AP"/>
    <property type="match status" value="1"/>
</dbReference>
<organism evidence="2 3">
    <name type="scientific">Cinchona calisaya</name>
    <dbReference type="NCBI Taxonomy" id="153742"/>
    <lineage>
        <taxon>Eukaryota</taxon>
        <taxon>Viridiplantae</taxon>
        <taxon>Streptophyta</taxon>
        <taxon>Embryophyta</taxon>
        <taxon>Tracheophyta</taxon>
        <taxon>Spermatophyta</taxon>
        <taxon>Magnoliopsida</taxon>
        <taxon>eudicotyledons</taxon>
        <taxon>Gunneridae</taxon>
        <taxon>Pentapetalae</taxon>
        <taxon>asterids</taxon>
        <taxon>lamiids</taxon>
        <taxon>Gentianales</taxon>
        <taxon>Rubiaceae</taxon>
        <taxon>Cinchonoideae</taxon>
        <taxon>Cinchoneae</taxon>
        <taxon>Cinchona</taxon>
    </lineage>
</organism>
<dbReference type="InterPro" id="IPR025521">
    <property type="entry name" value="Neprosin_propep"/>
</dbReference>
<reference evidence="2 3" key="1">
    <citation type="submission" date="2024-11" db="EMBL/GenBank/DDBJ databases">
        <title>A near-complete genome assembly of Cinchona calisaya.</title>
        <authorList>
            <person name="Lian D.C."/>
            <person name="Zhao X.W."/>
            <person name="Wei L."/>
        </authorList>
    </citation>
    <scope>NUCLEOTIDE SEQUENCE [LARGE SCALE GENOMIC DNA]</scope>
    <source>
        <tissue evidence="2">Nenye</tissue>
    </source>
</reference>
<protein>
    <recommendedName>
        <fullName evidence="1">Neprosin PEP catalytic domain-containing protein</fullName>
    </recommendedName>
</protein>
<name>A0ABD2YKF7_9GENT</name>
<evidence type="ECO:0000313" key="3">
    <source>
        <dbReference type="Proteomes" id="UP001630127"/>
    </source>
</evidence>
<dbReference type="PROSITE" id="PS52045">
    <property type="entry name" value="NEPROSIN_PEP_CD"/>
    <property type="match status" value="1"/>
</dbReference>
<sequence>MMMALCNASRLNIANASQNLKVKKHLGQLNKTLKSIKSKDGDVIDCVHISQQPAFDHPSLKDHNIQSVVAGVEGETYYGAKASINVWEPQVQNPNEFSSSQVWIFGGGSSDLNAIEAGWHEPSQDAWWLQYNNITIGYWPTSLFTNLANSAPMIEWGGLVLSSESDGQQTSTQMGSGHFPEEGFSMAGYMRNLEIVDDSFTLRPLSYPRTAAAQPNCYNIALGKADNWGDFIFYGGPGRNPNCP</sequence>
<dbReference type="Proteomes" id="UP001630127">
    <property type="component" value="Unassembled WGS sequence"/>
</dbReference>
<proteinExistence type="predicted"/>
<gene>
    <name evidence="2" type="ORF">ACH5RR_032788</name>
</gene>
<dbReference type="EMBL" id="JBJUIK010000013">
    <property type="protein sequence ID" value="KAL3507406.1"/>
    <property type="molecule type" value="Genomic_DNA"/>
</dbReference>
<dbReference type="InterPro" id="IPR053168">
    <property type="entry name" value="Glutamic_endopeptidase"/>
</dbReference>
<comment type="caution">
    <text evidence="2">The sequence shown here is derived from an EMBL/GenBank/DDBJ whole genome shotgun (WGS) entry which is preliminary data.</text>
</comment>
<dbReference type="AlphaFoldDB" id="A0ABD2YKF7"/>
<keyword evidence="3" id="KW-1185">Reference proteome</keyword>
<dbReference type="InterPro" id="IPR004314">
    <property type="entry name" value="Neprosin"/>
</dbReference>
<accession>A0ABD2YKF7</accession>
<evidence type="ECO:0000259" key="1">
    <source>
        <dbReference type="PROSITE" id="PS52045"/>
    </source>
</evidence>